<reference evidence="2 3" key="1">
    <citation type="submission" date="2018-06" db="EMBL/GenBank/DDBJ databases">
        <title>A transcriptomic atlas of mushroom development highlights an independent origin of complex multicellularity.</title>
        <authorList>
            <consortium name="DOE Joint Genome Institute"/>
            <person name="Krizsan K."/>
            <person name="Almasi E."/>
            <person name="Merenyi Z."/>
            <person name="Sahu N."/>
            <person name="Viragh M."/>
            <person name="Koszo T."/>
            <person name="Mondo S."/>
            <person name="Kiss B."/>
            <person name="Balint B."/>
            <person name="Kues U."/>
            <person name="Barry K."/>
            <person name="Hegedus J.C."/>
            <person name="Henrissat B."/>
            <person name="Johnson J."/>
            <person name="Lipzen A."/>
            <person name="Ohm R."/>
            <person name="Nagy I."/>
            <person name="Pangilinan J."/>
            <person name="Yan J."/>
            <person name="Xiong Y."/>
            <person name="Grigoriev I.V."/>
            <person name="Hibbett D.S."/>
            <person name="Nagy L.G."/>
        </authorList>
    </citation>
    <scope>NUCLEOTIDE SEQUENCE [LARGE SCALE GENOMIC DNA]</scope>
    <source>
        <strain evidence="2 3">SZMC22713</strain>
    </source>
</reference>
<organism evidence="2 3">
    <name type="scientific">Rickenella mellea</name>
    <dbReference type="NCBI Taxonomy" id="50990"/>
    <lineage>
        <taxon>Eukaryota</taxon>
        <taxon>Fungi</taxon>
        <taxon>Dikarya</taxon>
        <taxon>Basidiomycota</taxon>
        <taxon>Agaricomycotina</taxon>
        <taxon>Agaricomycetes</taxon>
        <taxon>Hymenochaetales</taxon>
        <taxon>Rickenellaceae</taxon>
        <taxon>Rickenella</taxon>
    </lineage>
</organism>
<keyword evidence="1" id="KW-1133">Transmembrane helix</keyword>
<dbReference type="STRING" id="50990.A0A4Y7PQ97"/>
<dbReference type="AlphaFoldDB" id="A0A4Y7PQ97"/>
<evidence type="ECO:0000313" key="3">
    <source>
        <dbReference type="Proteomes" id="UP000294933"/>
    </source>
</evidence>
<protein>
    <submittedName>
        <fullName evidence="2">Uncharacterized protein</fullName>
    </submittedName>
</protein>
<gene>
    <name evidence="2" type="ORF">BD410DRAFT_688256</name>
</gene>
<feature type="transmembrane region" description="Helical" evidence="1">
    <location>
        <begin position="12"/>
        <end position="32"/>
    </location>
</feature>
<keyword evidence="3" id="KW-1185">Reference proteome</keyword>
<evidence type="ECO:0000256" key="1">
    <source>
        <dbReference type="SAM" id="Phobius"/>
    </source>
</evidence>
<proteinExistence type="predicted"/>
<dbReference type="Proteomes" id="UP000294933">
    <property type="component" value="Unassembled WGS sequence"/>
</dbReference>
<dbReference type="VEuPathDB" id="FungiDB:BD410DRAFT_688256"/>
<dbReference type="OrthoDB" id="2657344at2759"/>
<keyword evidence="1" id="KW-0812">Transmembrane</keyword>
<sequence length="109" mass="12469">KYFSHPLDSAHPICTVSMLIAVVLNIFGHVAYRMCNMTLQMLQVLIEVALTTGRQPTPFEEELIHGFPKDFRTVRKRFDLDPETTTYATCPKCCSTYEPVQEGKIQVYP</sequence>
<feature type="non-terminal residue" evidence="2">
    <location>
        <position position="109"/>
    </location>
</feature>
<name>A0A4Y7PQ97_9AGAM</name>
<accession>A0A4Y7PQ97</accession>
<keyword evidence="1" id="KW-0472">Membrane</keyword>
<feature type="non-terminal residue" evidence="2">
    <location>
        <position position="1"/>
    </location>
</feature>
<dbReference type="EMBL" id="ML170219">
    <property type="protein sequence ID" value="TDL17603.1"/>
    <property type="molecule type" value="Genomic_DNA"/>
</dbReference>
<evidence type="ECO:0000313" key="2">
    <source>
        <dbReference type="EMBL" id="TDL17603.1"/>
    </source>
</evidence>